<evidence type="ECO:0000256" key="1">
    <source>
        <dbReference type="ARBA" id="ARBA00001966"/>
    </source>
</evidence>
<dbReference type="STRING" id="742823.HMPREF9465_00573"/>
<keyword evidence="5" id="KW-0249">Electron transport</keyword>
<evidence type="ECO:0000256" key="6">
    <source>
        <dbReference type="ARBA" id="ARBA00023004"/>
    </source>
</evidence>
<keyword evidence="7" id="KW-0411">Iron-sulfur</keyword>
<keyword evidence="2" id="KW-0813">Transport</keyword>
<reference evidence="9 10" key="1">
    <citation type="submission" date="2012-05" db="EMBL/GenBank/DDBJ databases">
        <title>The Genome Sequence of Sutterella wadsworthensis 2_1_59BFAA.</title>
        <authorList>
            <consortium name="The Broad Institute Genome Sequencing Platform"/>
            <person name="Earl A."/>
            <person name="Ward D."/>
            <person name="Feldgarden M."/>
            <person name="Gevers D."/>
            <person name="Daigneault M."/>
            <person name="Strauss J."/>
            <person name="Allen-Vercoe E."/>
            <person name="Walker B."/>
            <person name="Young S.K."/>
            <person name="Zeng Q."/>
            <person name="Gargeya S."/>
            <person name="Fitzgerald M."/>
            <person name="Haas B."/>
            <person name="Abouelleil A."/>
            <person name="Alvarado L."/>
            <person name="Arachchi H.M."/>
            <person name="Berlin A.M."/>
            <person name="Chapman S.B."/>
            <person name="Goldberg J."/>
            <person name="Griggs A."/>
            <person name="Gujja S."/>
            <person name="Hansen M."/>
            <person name="Howarth C."/>
            <person name="Imamovic A."/>
            <person name="Larimer J."/>
            <person name="McCowen C."/>
            <person name="Montmayeur A."/>
            <person name="Murphy C."/>
            <person name="Neiman D."/>
            <person name="Pearson M."/>
            <person name="Priest M."/>
            <person name="Roberts A."/>
            <person name="Saif S."/>
            <person name="Shea T."/>
            <person name="Sisk P."/>
            <person name="Sykes S."/>
            <person name="Wortman J."/>
            <person name="Nusbaum C."/>
            <person name="Birren B."/>
        </authorList>
    </citation>
    <scope>NUCLEOTIDE SEQUENCE [LARGE SCALE GENOMIC DNA]</scope>
    <source>
        <strain evidence="9 10">2_1_59BFAA</strain>
    </source>
</reference>
<dbReference type="Pfam" id="PF00037">
    <property type="entry name" value="Fer4"/>
    <property type="match status" value="1"/>
</dbReference>
<dbReference type="PROSITE" id="PS51379">
    <property type="entry name" value="4FE4S_FER_2"/>
    <property type="match status" value="1"/>
</dbReference>
<evidence type="ECO:0000256" key="4">
    <source>
        <dbReference type="ARBA" id="ARBA00022723"/>
    </source>
</evidence>
<dbReference type="FunFam" id="3.30.70.20:FF:000045">
    <property type="entry name" value="Ferredoxin, 4Fe-4S"/>
    <property type="match status" value="1"/>
</dbReference>
<keyword evidence="3" id="KW-0004">4Fe-4S</keyword>
<comment type="caution">
    <text evidence="9">The sequence shown here is derived from an EMBL/GenBank/DDBJ whole genome shotgun (WGS) entry which is preliminary data.</text>
</comment>
<dbReference type="PROSITE" id="PS00198">
    <property type="entry name" value="4FE4S_FER_1"/>
    <property type="match status" value="1"/>
</dbReference>
<gene>
    <name evidence="9" type="ORF">HMPREF9465_00573</name>
</gene>
<name>K1JJA0_9BURK</name>
<dbReference type="eggNOG" id="COG1145">
    <property type="taxonomic scope" value="Bacteria"/>
</dbReference>
<dbReference type="NCBIfam" id="NF033683">
    <property type="entry name" value="di_4Fe-4S_YfhL"/>
    <property type="match status" value="1"/>
</dbReference>
<evidence type="ECO:0000313" key="10">
    <source>
        <dbReference type="Proteomes" id="UP000005835"/>
    </source>
</evidence>
<keyword evidence="6" id="KW-0408">Iron</keyword>
<sequence length="95" mass="10768">MALMITDECISCGVCLPECPNEAIVEDNGVFRIRGGRCTECAGFFDEPKCRELCPVSECIVPNPRRPETREMLLEKHRRLELRKRVEAAMKVTGL</sequence>
<dbReference type="GO" id="GO:0046872">
    <property type="term" value="F:metal ion binding"/>
    <property type="evidence" value="ECO:0007669"/>
    <property type="project" value="UniProtKB-KW"/>
</dbReference>
<accession>K1JJA0</accession>
<proteinExistence type="predicted"/>
<keyword evidence="10" id="KW-1185">Reference proteome</keyword>
<keyword evidence="4" id="KW-0479">Metal-binding</keyword>
<feature type="domain" description="4Fe-4S ferredoxin-type" evidence="8">
    <location>
        <begin position="1"/>
        <end position="29"/>
    </location>
</feature>
<evidence type="ECO:0000313" key="9">
    <source>
        <dbReference type="EMBL" id="EKB31705.1"/>
    </source>
</evidence>
<dbReference type="InterPro" id="IPR017900">
    <property type="entry name" value="4Fe4S_Fe_S_CS"/>
</dbReference>
<dbReference type="GO" id="GO:0051539">
    <property type="term" value="F:4 iron, 4 sulfur cluster binding"/>
    <property type="evidence" value="ECO:0007669"/>
    <property type="project" value="UniProtKB-KW"/>
</dbReference>
<dbReference type="AlphaFoldDB" id="K1JJA0"/>
<dbReference type="InterPro" id="IPR017896">
    <property type="entry name" value="4Fe4S_Fe-S-bd"/>
</dbReference>
<dbReference type="HOGENOM" id="CLU_139698_11_0_4"/>
<dbReference type="EMBL" id="ADMG01000017">
    <property type="protein sequence ID" value="EKB31705.1"/>
    <property type="molecule type" value="Genomic_DNA"/>
</dbReference>
<evidence type="ECO:0000256" key="3">
    <source>
        <dbReference type="ARBA" id="ARBA00022485"/>
    </source>
</evidence>
<evidence type="ECO:0000259" key="8">
    <source>
        <dbReference type="PROSITE" id="PS51379"/>
    </source>
</evidence>
<dbReference type="PATRIC" id="fig|742823.3.peg.573"/>
<dbReference type="InterPro" id="IPR047927">
    <property type="entry name" value="YfhL-like"/>
</dbReference>
<dbReference type="OrthoDB" id="9803397at2"/>
<organism evidence="9 10">
    <name type="scientific">Sutterella wadsworthensis 2_1_59BFAA</name>
    <dbReference type="NCBI Taxonomy" id="742823"/>
    <lineage>
        <taxon>Bacteria</taxon>
        <taxon>Pseudomonadati</taxon>
        <taxon>Pseudomonadota</taxon>
        <taxon>Betaproteobacteria</taxon>
        <taxon>Burkholderiales</taxon>
        <taxon>Sutterellaceae</taxon>
        <taxon>Sutterella</taxon>
    </lineage>
</organism>
<evidence type="ECO:0000256" key="2">
    <source>
        <dbReference type="ARBA" id="ARBA00022448"/>
    </source>
</evidence>
<dbReference type="Proteomes" id="UP000005835">
    <property type="component" value="Unassembled WGS sequence"/>
</dbReference>
<evidence type="ECO:0000256" key="7">
    <source>
        <dbReference type="ARBA" id="ARBA00023014"/>
    </source>
</evidence>
<comment type="cofactor">
    <cofactor evidence="1">
        <name>[4Fe-4S] cluster</name>
        <dbReference type="ChEBI" id="CHEBI:49883"/>
    </cofactor>
</comment>
<evidence type="ECO:0000256" key="5">
    <source>
        <dbReference type="ARBA" id="ARBA00022982"/>
    </source>
</evidence>
<dbReference type="SUPFAM" id="SSF54862">
    <property type="entry name" value="4Fe-4S ferredoxins"/>
    <property type="match status" value="1"/>
</dbReference>
<dbReference type="Gene3D" id="3.30.70.20">
    <property type="match status" value="1"/>
</dbReference>
<protein>
    <recommendedName>
        <fullName evidence="8">4Fe-4S ferredoxin-type domain-containing protein</fullName>
    </recommendedName>
</protein>